<dbReference type="InterPro" id="IPR009100">
    <property type="entry name" value="AcylCoA_DH/oxidase_NM_dom_sf"/>
</dbReference>
<protein>
    <submittedName>
        <fullName evidence="7">Acyl-CoA dehydrogenase, N-terminal domain</fullName>
    </submittedName>
</protein>
<keyword evidence="5" id="KW-0560">Oxidoreductase</keyword>
<evidence type="ECO:0000313" key="8">
    <source>
        <dbReference type="Proteomes" id="UP000184423"/>
    </source>
</evidence>
<evidence type="ECO:0000256" key="2">
    <source>
        <dbReference type="ARBA" id="ARBA00009347"/>
    </source>
</evidence>
<feature type="domain" description="Acyl-CoA dehydrogenase/oxidase N-terminal" evidence="6">
    <location>
        <begin position="6"/>
        <end position="115"/>
    </location>
</feature>
<comment type="similarity">
    <text evidence="2">Belongs to the acyl-CoA dehydrogenase family.</text>
</comment>
<sequence>MDFSLTREQQLSKQMFEKFVENEVRPIAAEIDETERFPIETVKKMAKLGMMGIPFEREVGGAGGDFITYIMAVEELAKACATTSVILSAHTSLCCWPIYTYGTEEQKAKYLPKLLK</sequence>
<dbReference type="PANTHER" id="PTHR43884:SF12">
    <property type="entry name" value="ISOVALERYL-COA DEHYDROGENASE, MITOCHONDRIAL-RELATED"/>
    <property type="match status" value="1"/>
</dbReference>
<dbReference type="Pfam" id="PF02771">
    <property type="entry name" value="Acyl-CoA_dh_N"/>
    <property type="match status" value="1"/>
</dbReference>
<dbReference type="AlphaFoldDB" id="A0A1M5A4P2"/>
<dbReference type="FunFam" id="1.10.540.10:FF:000002">
    <property type="entry name" value="Acyl-CoA dehydrogenase FadE19"/>
    <property type="match status" value="1"/>
</dbReference>
<keyword evidence="8" id="KW-1185">Reference proteome</keyword>
<dbReference type="InterPro" id="IPR013786">
    <property type="entry name" value="AcylCoA_DH/ox_N"/>
</dbReference>
<evidence type="ECO:0000259" key="6">
    <source>
        <dbReference type="Pfam" id="PF02771"/>
    </source>
</evidence>
<organism evidence="7 8">
    <name type="scientific">Caloramator proteoclasticus DSM 10124</name>
    <dbReference type="NCBI Taxonomy" id="1121262"/>
    <lineage>
        <taxon>Bacteria</taxon>
        <taxon>Bacillati</taxon>
        <taxon>Bacillota</taxon>
        <taxon>Clostridia</taxon>
        <taxon>Eubacteriales</taxon>
        <taxon>Clostridiaceae</taxon>
        <taxon>Caloramator</taxon>
    </lineage>
</organism>
<feature type="non-terminal residue" evidence="7">
    <location>
        <position position="116"/>
    </location>
</feature>
<reference evidence="8" key="1">
    <citation type="submission" date="2016-11" db="EMBL/GenBank/DDBJ databases">
        <authorList>
            <person name="Varghese N."/>
            <person name="Submissions S."/>
        </authorList>
    </citation>
    <scope>NUCLEOTIDE SEQUENCE [LARGE SCALE GENOMIC DNA]</scope>
    <source>
        <strain evidence="8">DSM 10124</strain>
    </source>
</reference>
<gene>
    <name evidence="7" type="ORF">SAMN02746091_02096</name>
</gene>
<dbReference type="Proteomes" id="UP000184423">
    <property type="component" value="Unassembled WGS sequence"/>
</dbReference>
<dbReference type="GO" id="GO:0050660">
    <property type="term" value="F:flavin adenine dinucleotide binding"/>
    <property type="evidence" value="ECO:0007669"/>
    <property type="project" value="InterPro"/>
</dbReference>
<evidence type="ECO:0000256" key="4">
    <source>
        <dbReference type="ARBA" id="ARBA00022827"/>
    </source>
</evidence>
<comment type="cofactor">
    <cofactor evidence="1">
        <name>FAD</name>
        <dbReference type="ChEBI" id="CHEBI:57692"/>
    </cofactor>
</comment>
<dbReference type="PANTHER" id="PTHR43884">
    <property type="entry name" value="ACYL-COA DEHYDROGENASE"/>
    <property type="match status" value="1"/>
</dbReference>
<evidence type="ECO:0000313" key="7">
    <source>
        <dbReference type="EMBL" id="SHF25263.1"/>
    </source>
</evidence>
<keyword evidence="4" id="KW-0274">FAD</keyword>
<dbReference type="GO" id="GO:0003995">
    <property type="term" value="F:acyl-CoA dehydrogenase activity"/>
    <property type="evidence" value="ECO:0007669"/>
    <property type="project" value="TreeGrafter"/>
</dbReference>
<dbReference type="InterPro" id="IPR037069">
    <property type="entry name" value="AcylCoA_DH/ox_N_sf"/>
</dbReference>
<accession>A0A1M5A4P2</accession>
<name>A0A1M5A4P2_9CLOT</name>
<keyword evidence="3" id="KW-0285">Flavoprotein</keyword>
<dbReference type="EMBL" id="FQVG01000047">
    <property type="protein sequence ID" value="SHF25263.1"/>
    <property type="molecule type" value="Genomic_DNA"/>
</dbReference>
<dbReference type="SUPFAM" id="SSF56645">
    <property type="entry name" value="Acyl-CoA dehydrogenase NM domain-like"/>
    <property type="match status" value="1"/>
</dbReference>
<dbReference type="Gene3D" id="1.10.540.10">
    <property type="entry name" value="Acyl-CoA dehydrogenase/oxidase, N-terminal domain"/>
    <property type="match status" value="1"/>
</dbReference>
<evidence type="ECO:0000256" key="5">
    <source>
        <dbReference type="ARBA" id="ARBA00023002"/>
    </source>
</evidence>
<proteinExistence type="inferred from homology"/>
<dbReference type="RefSeq" id="WP_143290273.1">
    <property type="nucleotide sequence ID" value="NZ_FQVG01000047.1"/>
</dbReference>
<evidence type="ECO:0000256" key="1">
    <source>
        <dbReference type="ARBA" id="ARBA00001974"/>
    </source>
</evidence>
<evidence type="ECO:0000256" key="3">
    <source>
        <dbReference type="ARBA" id="ARBA00022630"/>
    </source>
</evidence>